<feature type="domain" description="ABM" evidence="1">
    <location>
        <begin position="2"/>
        <end position="90"/>
    </location>
</feature>
<dbReference type="InterPro" id="IPR011008">
    <property type="entry name" value="Dimeric_a/b-barrel"/>
</dbReference>
<dbReference type="OrthoDB" id="287932at2"/>
<evidence type="ECO:0000259" key="1">
    <source>
        <dbReference type="PROSITE" id="PS51725"/>
    </source>
</evidence>
<dbReference type="Proteomes" id="UP000446786">
    <property type="component" value="Unassembled WGS sequence"/>
</dbReference>
<keyword evidence="2" id="KW-0503">Monooxygenase</keyword>
<organism evidence="2 3">
    <name type="scientific">Parerythrobacter jejuensis</name>
    <dbReference type="NCBI Taxonomy" id="795812"/>
    <lineage>
        <taxon>Bacteria</taxon>
        <taxon>Pseudomonadati</taxon>
        <taxon>Pseudomonadota</taxon>
        <taxon>Alphaproteobacteria</taxon>
        <taxon>Sphingomonadales</taxon>
        <taxon>Erythrobacteraceae</taxon>
        <taxon>Parerythrobacter</taxon>
    </lineage>
</organism>
<dbReference type="Pfam" id="PF03992">
    <property type="entry name" value="ABM"/>
    <property type="match status" value="1"/>
</dbReference>
<protein>
    <submittedName>
        <fullName evidence="2">Antibiotic biosynthesis monooxygenase</fullName>
    </submittedName>
</protein>
<accession>A0A845B025</accession>
<dbReference type="SUPFAM" id="SSF54909">
    <property type="entry name" value="Dimeric alpha+beta barrel"/>
    <property type="match status" value="1"/>
</dbReference>
<dbReference type="RefSeq" id="WP_160779688.1">
    <property type="nucleotide sequence ID" value="NZ_BAAAZF010000001.1"/>
</dbReference>
<dbReference type="Gene3D" id="3.30.70.100">
    <property type="match status" value="1"/>
</dbReference>
<dbReference type="GO" id="GO:0004497">
    <property type="term" value="F:monooxygenase activity"/>
    <property type="evidence" value="ECO:0007669"/>
    <property type="project" value="UniProtKB-KW"/>
</dbReference>
<name>A0A845B025_9SPHN</name>
<dbReference type="AlphaFoldDB" id="A0A845B025"/>
<dbReference type="PROSITE" id="PS51725">
    <property type="entry name" value="ABM"/>
    <property type="match status" value="1"/>
</dbReference>
<gene>
    <name evidence="2" type="ORF">GRI94_10965</name>
</gene>
<comment type="caution">
    <text evidence="2">The sequence shown here is derived from an EMBL/GenBank/DDBJ whole genome shotgun (WGS) entry which is preliminary data.</text>
</comment>
<sequence length="100" mass="11055">MIIITGSASIAEESMAEALRIGCEHSARSRSEPGCISHNCYIDAEDRNVIRFYEQWQDMAAVQGHFAVPESQQFVGQINALADSPPKIELFRAEALDAPF</sequence>
<proteinExistence type="predicted"/>
<dbReference type="InterPro" id="IPR007138">
    <property type="entry name" value="ABM_dom"/>
</dbReference>
<evidence type="ECO:0000313" key="3">
    <source>
        <dbReference type="Proteomes" id="UP000446786"/>
    </source>
</evidence>
<evidence type="ECO:0000313" key="2">
    <source>
        <dbReference type="EMBL" id="MXP32338.1"/>
    </source>
</evidence>
<dbReference type="EMBL" id="WTYE01000001">
    <property type="protein sequence ID" value="MXP32338.1"/>
    <property type="molecule type" value="Genomic_DNA"/>
</dbReference>
<keyword evidence="3" id="KW-1185">Reference proteome</keyword>
<reference evidence="2 3" key="1">
    <citation type="submission" date="2019-12" db="EMBL/GenBank/DDBJ databases">
        <title>Genomic-based taxomic classification of the family Erythrobacteraceae.</title>
        <authorList>
            <person name="Xu L."/>
        </authorList>
    </citation>
    <scope>NUCLEOTIDE SEQUENCE [LARGE SCALE GENOMIC DNA]</scope>
    <source>
        <strain evidence="2 3">JCM 16677</strain>
    </source>
</reference>
<keyword evidence="2" id="KW-0560">Oxidoreductase</keyword>